<dbReference type="InterPro" id="IPR013325">
    <property type="entry name" value="RNA_pol_sigma_r2"/>
</dbReference>
<evidence type="ECO:0000259" key="6">
    <source>
        <dbReference type="Pfam" id="PF08281"/>
    </source>
</evidence>
<accession>A0A0S7XS19</accession>
<dbReference type="PANTHER" id="PTHR43133:SF51">
    <property type="entry name" value="RNA POLYMERASE SIGMA FACTOR"/>
    <property type="match status" value="1"/>
</dbReference>
<dbReference type="NCBIfam" id="TIGR02937">
    <property type="entry name" value="sigma70-ECF"/>
    <property type="match status" value="1"/>
</dbReference>
<dbReference type="EMBL" id="LIZX01000144">
    <property type="protein sequence ID" value="KPJ65027.1"/>
    <property type="molecule type" value="Genomic_DNA"/>
</dbReference>
<evidence type="ECO:0000256" key="2">
    <source>
        <dbReference type="ARBA" id="ARBA00023015"/>
    </source>
</evidence>
<dbReference type="GO" id="GO:0003677">
    <property type="term" value="F:DNA binding"/>
    <property type="evidence" value="ECO:0007669"/>
    <property type="project" value="InterPro"/>
</dbReference>
<keyword evidence="4" id="KW-0804">Transcription</keyword>
<reference evidence="7 8" key="1">
    <citation type="journal article" date="2015" name="Microbiome">
        <title>Genomic resolution of linkages in carbon, nitrogen, and sulfur cycling among widespread estuary sediment bacteria.</title>
        <authorList>
            <person name="Baker B.J."/>
            <person name="Lazar C.S."/>
            <person name="Teske A.P."/>
            <person name="Dick G.J."/>
        </authorList>
    </citation>
    <scope>NUCLEOTIDE SEQUENCE [LARGE SCALE GENOMIC DNA]</scope>
    <source>
        <strain evidence="7">DG_54_3</strain>
    </source>
</reference>
<keyword evidence="3" id="KW-0731">Sigma factor</keyword>
<evidence type="ECO:0000256" key="3">
    <source>
        <dbReference type="ARBA" id="ARBA00023082"/>
    </source>
</evidence>
<dbReference type="SUPFAM" id="SSF88946">
    <property type="entry name" value="Sigma2 domain of RNA polymerase sigma factors"/>
    <property type="match status" value="1"/>
</dbReference>
<comment type="similarity">
    <text evidence="1">Belongs to the sigma-70 factor family. ECF subfamily.</text>
</comment>
<evidence type="ECO:0000256" key="4">
    <source>
        <dbReference type="ARBA" id="ARBA00023163"/>
    </source>
</evidence>
<evidence type="ECO:0000259" key="5">
    <source>
        <dbReference type="Pfam" id="PF04542"/>
    </source>
</evidence>
<dbReference type="InterPro" id="IPR039425">
    <property type="entry name" value="RNA_pol_sigma-70-like"/>
</dbReference>
<dbReference type="Gene3D" id="1.10.10.10">
    <property type="entry name" value="Winged helix-like DNA-binding domain superfamily/Winged helix DNA-binding domain"/>
    <property type="match status" value="1"/>
</dbReference>
<protein>
    <recommendedName>
        <fullName evidence="9">RNA polymerase sigma factor</fullName>
    </recommendedName>
</protein>
<comment type="caution">
    <text evidence="7">The sequence shown here is derived from an EMBL/GenBank/DDBJ whole genome shotgun (WGS) entry which is preliminary data.</text>
</comment>
<dbReference type="InterPro" id="IPR013324">
    <property type="entry name" value="RNA_pol_sigma_r3/r4-like"/>
</dbReference>
<evidence type="ECO:0000313" key="8">
    <source>
        <dbReference type="Proteomes" id="UP000051861"/>
    </source>
</evidence>
<dbReference type="AlphaFoldDB" id="A0A0S7XS19"/>
<keyword evidence="2" id="KW-0805">Transcription regulation</keyword>
<feature type="domain" description="RNA polymerase sigma factor 70 region 4 type 2" evidence="6">
    <location>
        <begin position="128"/>
        <end position="171"/>
    </location>
</feature>
<gene>
    <name evidence="7" type="ORF">AMJ44_11360</name>
</gene>
<dbReference type="InterPro" id="IPR014284">
    <property type="entry name" value="RNA_pol_sigma-70_dom"/>
</dbReference>
<dbReference type="GO" id="GO:0006352">
    <property type="term" value="P:DNA-templated transcription initiation"/>
    <property type="evidence" value="ECO:0007669"/>
    <property type="project" value="InterPro"/>
</dbReference>
<dbReference type="GO" id="GO:0016987">
    <property type="term" value="F:sigma factor activity"/>
    <property type="evidence" value="ECO:0007669"/>
    <property type="project" value="UniProtKB-KW"/>
</dbReference>
<dbReference type="InterPro" id="IPR036388">
    <property type="entry name" value="WH-like_DNA-bd_sf"/>
</dbReference>
<evidence type="ECO:0000256" key="1">
    <source>
        <dbReference type="ARBA" id="ARBA00010641"/>
    </source>
</evidence>
<dbReference type="Gene3D" id="1.10.1740.10">
    <property type="match status" value="1"/>
</dbReference>
<name>A0A0S7XS19_UNCSA</name>
<dbReference type="Pfam" id="PF08281">
    <property type="entry name" value="Sigma70_r4_2"/>
    <property type="match status" value="1"/>
</dbReference>
<dbReference type="InterPro" id="IPR013249">
    <property type="entry name" value="RNA_pol_sigma70_r4_t2"/>
</dbReference>
<dbReference type="Proteomes" id="UP000051861">
    <property type="component" value="Unassembled WGS sequence"/>
</dbReference>
<proteinExistence type="inferred from homology"/>
<dbReference type="InterPro" id="IPR007627">
    <property type="entry name" value="RNA_pol_sigma70_r2"/>
</dbReference>
<dbReference type="SUPFAM" id="SSF88659">
    <property type="entry name" value="Sigma3 and sigma4 domains of RNA polymerase sigma factors"/>
    <property type="match status" value="1"/>
</dbReference>
<dbReference type="Pfam" id="PF04542">
    <property type="entry name" value="Sigma70_r2"/>
    <property type="match status" value="1"/>
</dbReference>
<feature type="domain" description="RNA polymerase sigma-70 region 2" evidence="5">
    <location>
        <begin position="9"/>
        <end position="76"/>
    </location>
</feature>
<evidence type="ECO:0000313" key="7">
    <source>
        <dbReference type="EMBL" id="KPJ65027.1"/>
    </source>
</evidence>
<sequence length="257" mass="30488">MEKIHIEDMVKTYSKKVYNLAYRLIGNRQDAEDVTQETFLQVYQGLDKFRGESTIYTWIYRTAVNNSLQVKRKLNRAYIDSLDKIIEQFQQDIPDEVMRCERDPEKRCLYDELLIEIRRECYHFMTFRLTDEQRVVYIFRVVLAFSLDDISAILKINKNTVKARLQRAKSNLKSYFSGRCQWIPGGESTCSCRSRIGFALAYAPHILKRLRNYDQDINTRNLIRSTLQNIPNIDEMYQSLPIEDYQSDLLAKYLKDA</sequence>
<dbReference type="PANTHER" id="PTHR43133">
    <property type="entry name" value="RNA POLYMERASE ECF-TYPE SIGMA FACTO"/>
    <property type="match status" value="1"/>
</dbReference>
<organism evidence="7 8">
    <name type="scientific">candidate division WOR-1 bacterium DG_54_3</name>
    <dbReference type="NCBI Taxonomy" id="1703775"/>
    <lineage>
        <taxon>Bacteria</taxon>
        <taxon>Bacillati</taxon>
        <taxon>Saganbacteria</taxon>
    </lineage>
</organism>
<evidence type="ECO:0008006" key="9">
    <source>
        <dbReference type="Google" id="ProtNLM"/>
    </source>
</evidence>